<name>A0A1Q9BQF6_SYMMI</name>
<comment type="caution">
    <text evidence="1">The sequence shown here is derived from an EMBL/GenBank/DDBJ whole genome shotgun (WGS) entry which is preliminary data.</text>
</comment>
<evidence type="ECO:0000313" key="2">
    <source>
        <dbReference type="Proteomes" id="UP000186817"/>
    </source>
</evidence>
<dbReference type="AlphaFoldDB" id="A0A1Q9BQF6"/>
<dbReference type="EMBL" id="LSRX01007451">
    <property type="protein sequence ID" value="OLP72216.1"/>
    <property type="molecule type" value="Genomic_DNA"/>
</dbReference>
<gene>
    <name evidence="1" type="ORF">AK812_SmicGene48265</name>
</gene>
<feature type="non-terminal residue" evidence="1">
    <location>
        <position position="1"/>
    </location>
</feature>
<evidence type="ECO:0000313" key="1">
    <source>
        <dbReference type="EMBL" id="OLP72216.1"/>
    </source>
</evidence>
<proteinExistence type="predicted"/>
<protein>
    <submittedName>
        <fullName evidence="1">Uncharacterized protein</fullName>
    </submittedName>
</protein>
<reference evidence="1 2" key="1">
    <citation type="submission" date="2016-02" db="EMBL/GenBank/DDBJ databases">
        <title>Genome analysis of coral dinoflagellate symbionts highlights evolutionary adaptations to a symbiotic lifestyle.</title>
        <authorList>
            <person name="Aranda M."/>
            <person name="Li Y."/>
            <person name="Liew Y.J."/>
            <person name="Baumgarten S."/>
            <person name="Simakov O."/>
            <person name="Wilson M."/>
            <person name="Piel J."/>
            <person name="Ashoor H."/>
            <person name="Bougouffa S."/>
            <person name="Bajic V.B."/>
            <person name="Ryu T."/>
            <person name="Ravasi T."/>
            <person name="Bayer T."/>
            <person name="Micklem G."/>
            <person name="Kim H."/>
            <person name="Bhak J."/>
            <person name="Lajeunesse T.C."/>
            <person name="Voolstra C.R."/>
        </authorList>
    </citation>
    <scope>NUCLEOTIDE SEQUENCE [LARGE SCALE GENOMIC DNA]</scope>
    <source>
        <strain evidence="1 2">CCMP2467</strain>
    </source>
</reference>
<feature type="non-terminal residue" evidence="1">
    <location>
        <position position="35"/>
    </location>
</feature>
<dbReference type="Proteomes" id="UP000186817">
    <property type="component" value="Unassembled WGS sequence"/>
</dbReference>
<accession>A0A1Q9BQF6</accession>
<keyword evidence="2" id="KW-1185">Reference proteome</keyword>
<organism evidence="1 2">
    <name type="scientific">Symbiodinium microadriaticum</name>
    <name type="common">Dinoflagellate</name>
    <name type="synonym">Zooxanthella microadriatica</name>
    <dbReference type="NCBI Taxonomy" id="2951"/>
    <lineage>
        <taxon>Eukaryota</taxon>
        <taxon>Sar</taxon>
        <taxon>Alveolata</taxon>
        <taxon>Dinophyceae</taxon>
        <taxon>Suessiales</taxon>
        <taxon>Symbiodiniaceae</taxon>
        <taxon>Symbiodinium</taxon>
    </lineage>
</organism>
<sequence>ELDQLRSASLEGAAAELETLLQRPMNPDVVVDRME</sequence>